<evidence type="ECO:0000313" key="3">
    <source>
        <dbReference type="Proteomes" id="UP000002059"/>
    </source>
</evidence>
<dbReference type="eggNOG" id="ENOG502RR0G">
    <property type="taxonomic scope" value="Eukaryota"/>
</dbReference>
<feature type="compositionally biased region" description="Polar residues" evidence="1">
    <location>
        <begin position="58"/>
        <end position="78"/>
    </location>
</feature>
<feature type="compositionally biased region" description="Basic residues" evidence="1">
    <location>
        <begin position="1"/>
        <end position="21"/>
    </location>
</feature>
<organism evidence="2 3">
    <name type="scientific">Paracoccidioides lutzii (strain ATCC MYA-826 / Pb01)</name>
    <name type="common">Paracoccidioides brasiliensis</name>
    <dbReference type="NCBI Taxonomy" id="502779"/>
    <lineage>
        <taxon>Eukaryota</taxon>
        <taxon>Fungi</taxon>
        <taxon>Dikarya</taxon>
        <taxon>Ascomycota</taxon>
        <taxon>Pezizomycotina</taxon>
        <taxon>Eurotiomycetes</taxon>
        <taxon>Eurotiomycetidae</taxon>
        <taxon>Onygenales</taxon>
        <taxon>Ajellomycetaceae</taxon>
        <taxon>Paracoccidioides</taxon>
    </lineage>
</organism>
<sequence length="154" mass="17246">MTKLRARSRVKRPHRLIHPRRPPTQLAAEVERPEMTPDTENDHHQSSAPMKDAAEASMETTDISLASSTGADSPQSTPAKADRIQAEQFGSDANIPCETNHDAESDHFLTISFLDDKNKATAEKFPEKAFVDAMAGSWGHGDHIREQYCKHHRY</sequence>
<reference evidence="2 3" key="1">
    <citation type="journal article" date="2011" name="PLoS Genet.">
        <title>Comparative genomic analysis of human fungal pathogens causing paracoccidioidomycosis.</title>
        <authorList>
            <person name="Desjardins C.A."/>
            <person name="Champion M.D."/>
            <person name="Holder J.W."/>
            <person name="Muszewska A."/>
            <person name="Goldberg J."/>
            <person name="Bailao A.M."/>
            <person name="Brigido M.M."/>
            <person name="Ferreira M.E."/>
            <person name="Garcia A.M."/>
            <person name="Grynberg M."/>
            <person name="Gujja S."/>
            <person name="Heiman D.I."/>
            <person name="Henn M.R."/>
            <person name="Kodira C.D."/>
            <person name="Leon-Narvaez H."/>
            <person name="Longo L.V."/>
            <person name="Ma L.J."/>
            <person name="Malavazi I."/>
            <person name="Matsuo A.L."/>
            <person name="Morais F.V."/>
            <person name="Pereira M."/>
            <person name="Rodriguez-Brito S."/>
            <person name="Sakthikumar S."/>
            <person name="Salem-Izacc S.M."/>
            <person name="Sykes S.M."/>
            <person name="Teixeira M.M."/>
            <person name="Vallejo M.C."/>
            <person name="Walter M.E."/>
            <person name="Yandava C."/>
            <person name="Young S."/>
            <person name="Zeng Q."/>
            <person name="Zucker J."/>
            <person name="Felipe M.S."/>
            <person name="Goldman G.H."/>
            <person name="Haas B.J."/>
            <person name="McEwen J.G."/>
            <person name="Nino-Vega G."/>
            <person name="Puccia R."/>
            <person name="San-Blas G."/>
            <person name="Soares C.M."/>
            <person name="Birren B.W."/>
            <person name="Cuomo C.A."/>
        </authorList>
    </citation>
    <scope>NUCLEOTIDE SEQUENCE [LARGE SCALE GENOMIC DNA]</scope>
    <source>
        <strain evidence="3">ATCC MYA-826 / Pb01</strain>
    </source>
</reference>
<dbReference type="OMA" id="QYCKHHR"/>
<dbReference type="RefSeq" id="XP_015699863.1">
    <property type="nucleotide sequence ID" value="XM_015845637.1"/>
</dbReference>
<dbReference type="VEuPathDB" id="FungiDB:PAAG_05622"/>
<dbReference type="EMBL" id="KN294006">
    <property type="protein sequence ID" value="EEH34573.2"/>
    <property type="molecule type" value="Genomic_DNA"/>
</dbReference>
<gene>
    <name evidence="2" type="ORF">PAAG_05622</name>
</gene>
<evidence type="ECO:0000313" key="2">
    <source>
        <dbReference type="EMBL" id="EEH34573.2"/>
    </source>
</evidence>
<dbReference type="KEGG" id="pbl:PAAG_05622"/>
<protein>
    <submittedName>
        <fullName evidence="2">Uncharacterized protein</fullName>
    </submittedName>
</protein>
<keyword evidence="3" id="KW-1185">Reference proteome</keyword>
<dbReference type="HOGENOM" id="CLU_143649_0_0_1"/>
<accession>C1H4C9</accession>
<feature type="region of interest" description="Disordered" evidence="1">
    <location>
        <begin position="1"/>
        <end position="100"/>
    </location>
</feature>
<feature type="compositionally biased region" description="Basic and acidic residues" evidence="1">
    <location>
        <begin position="29"/>
        <end position="45"/>
    </location>
</feature>
<dbReference type="GeneID" id="9095583"/>
<name>C1H4C9_PARBA</name>
<proteinExistence type="predicted"/>
<evidence type="ECO:0000256" key="1">
    <source>
        <dbReference type="SAM" id="MobiDB-lite"/>
    </source>
</evidence>
<dbReference type="AlphaFoldDB" id="C1H4C9"/>
<dbReference type="Proteomes" id="UP000002059">
    <property type="component" value="Partially assembled WGS sequence"/>
</dbReference>